<dbReference type="AlphaFoldDB" id="A0A2H1IMP9"/>
<evidence type="ECO:0000313" key="3">
    <source>
        <dbReference type="Proteomes" id="UP000234342"/>
    </source>
</evidence>
<dbReference type="EMBL" id="FXZE01000003">
    <property type="protein sequence ID" value="SMX76443.1"/>
    <property type="molecule type" value="Genomic_DNA"/>
</dbReference>
<evidence type="ECO:0000259" key="1">
    <source>
        <dbReference type="Pfam" id="PF12728"/>
    </source>
</evidence>
<keyword evidence="3" id="KW-1185">Reference proteome</keyword>
<dbReference type="Proteomes" id="UP000234342">
    <property type="component" value="Unassembled WGS sequence"/>
</dbReference>
<proteinExistence type="predicted"/>
<dbReference type="GO" id="GO:0003677">
    <property type="term" value="F:DNA binding"/>
    <property type="evidence" value="ECO:0007669"/>
    <property type="project" value="InterPro"/>
</dbReference>
<feature type="domain" description="Helix-turn-helix" evidence="1">
    <location>
        <begin position="9"/>
        <end position="57"/>
    </location>
</feature>
<dbReference type="NCBIfam" id="TIGR01764">
    <property type="entry name" value="excise"/>
    <property type="match status" value="1"/>
</dbReference>
<dbReference type="InterPro" id="IPR009061">
    <property type="entry name" value="DNA-bd_dom_put_sf"/>
</dbReference>
<dbReference type="InterPro" id="IPR010093">
    <property type="entry name" value="SinI_DNA-bd"/>
</dbReference>
<accession>A0A2H1IMP9</accession>
<dbReference type="RefSeq" id="WP_101642250.1">
    <property type="nucleotide sequence ID" value="NZ_FXZE01000003.1"/>
</dbReference>
<organism evidence="2 3">
    <name type="scientific">Brevibacterium antiquum</name>
    <dbReference type="NCBI Taxonomy" id="234835"/>
    <lineage>
        <taxon>Bacteria</taxon>
        <taxon>Bacillati</taxon>
        <taxon>Actinomycetota</taxon>
        <taxon>Actinomycetes</taxon>
        <taxon>Micrococcales</taxon>
        <taxon>Brevibacteriaceae</taxon>
        <taxon>Brevibacterium</taxon>
    </lineage>
</organism>
<reference evidence="3" key="1">
    <citation type="submission" date="2017-03" db="EMBL/GenBank/DDBJ databases">
        <authorList>
            <person name="Monnet C."/>
        </authorList>
    </citation>
    <scope>NUCLEOTIDE SEQUENCE [LARGE SCALE GENOMIC DNA]</scope>
    <source>
        <strain evidence="3">P10</strain>
    </source>
</reference>
<gene>
    <name evidence="2" type="ORF">BANT10_01095</name>
</gene>
<dbReference type="Pfam" id="PF12728">
    <property type="entry name" value="HTH_17"/>
    <property type="match status" value="1"/>
</dbReference>
<evidence type="ECO:0000313" key="2">
    <source>
        <dbReference type="EMBL" id="SMX76443.1"/>
    </source>
</evidence>
<name>A0A2H1IMP9_9MICO</name>
<protein>
    <submittedName>
        <fullName evidence="2">DNA binding domain-containing protein, excisionase family</fullName>
    </submittedName>
</protein>
<dbReference type="SUPFAM" id="SSF46955">
    <property type="entry name" value="Putative DNA-binding domain"/>
    <property type="match status" value="1"/>
</dbReference>
<dbReference type="InterPro" id="IPR041657">
    <property type="entry name" value="HTH_17"/>
</dbReference>
<sequence length="64" mass="7118">MIALNTLWTTSQVAERLNCSTTTVNRRRKAGLIKAFDIGGSTFRFDPKEIDRYLNANAQKGDAA</sequence>